<evidence type="ECO:0000313" key="11">
    <source>
        <dbReference type="Proteomes" id="UP000618051"/>
    </source>
</evidence>
<keyword evidence="4" id="KW-0732">Signal</keyword>
<dbReference type="EMBL" id="JADDUC010000038">
    <property type="protein sequence ID" value="KAG0122187.1"/>
    <property type="molecule type" value="Genomic_DNA"/>
</dbReference>
<gene>
    <name evidence="10" type="ORF">IHE44_0006935</name>
    <name evidence="9" type="ORF">IHE44_009438</name>
</gene>
<dbReference type="InterPro" id="IPR000917">
    <property type="entry name" value="Sulfatase_N"/>
</dbReference>
<evidence type="ECO:0000256" key="5">
    <source>
        <dbReference type="ARBA" id="ARBA00022801"/>
    </source>
</evidence>
<reference evidence="10 11" key="2">
    <citation type="journal article" date="2021" name="J. Hered.">
        <title>Feather Gene Expression Elucidates the Developmental Basis of Plumage Iridescence in African Starlings.</title>
        <authorList>
            <person name="Rubenstein D.R."/>
            <person name="Corvelo A."/>
            <person name="MacManes M.D."/>
            <person name="Maia R."/>
            <person name="Narzisi G."/>
            <person name="Rousaki A."/>
            <person name="Vandenabeele P."/>
            <person name="Shawkey M.D."/>
            <person name="Solomon J."/>
        </authorList>
    </citation>
    <scope>NUCLEOTIDE SEQUENCE [LARGE SCALE GENOMIC DNA]</scope>
    <source>
        <strain evidence="10">SS15</strain>
    </source>
</reference>
<protein>
    <submittedName>
        <fullName evidence="9">Arylsulfatase G</fullName>
    </submittedName>
</protein>
<reference evidence="10" key="3">
    <citation type="submission" date="2022-01" db="EMBL/GenBank/DDBJ databases">
        <authorList>
            <person name="Rubenstein D.R."/>
        </authorList>
    </citation>
    <scope>NUCLEOTIDE SEQUENCE</scope>
    <source>
        <strain evidence="10">SS15</strain>
        <tissue evidence="10">Liver</tissue>
    </source>
</reference>
<dbReference type="EMBL" id="JADDUC020000022">
    <property type="protein sequence ID" value="KAI1232471.1"/>
    <property type="molecule type" value="Genomic_DNA"/>
</dbReference>
<dbReference type="GO" id="GO:0004065">
    <property type="term" value="F:arylsulfatase activity"/>
    <property type="evidence" value="ECO:0007669"/>
    <property type="project" value="TreeGrafter"/>
</dbReference>
<dbReference type="PROSITE" id="PS00149">
    <property type="entry name" value="SULFATASE_2"/>
    <property type="match status" value="1"/>
</dbReference>
<reference evidence="9" key="1">
    <citation type="submission" date="2020-10" db="EMBL/GenBank/DDBJ databases">
        <title>Feather gene expression reveals the developmental basis of iridescence in African starlings.</title>
        <authorList>
            <person name="Rubenstein D.R."/>
        </authorList>
    </citation>
    <scope>NUCLEOTIDE SEQUENCE</scope>
    <source>
        <strain evidence="9">SS15</strain>
        <tissue evidence="9">Liver</tissue>
    </source>
</reference>
<evidence type="ECO:0000256" key="1">
    <source>
        <dbReference type="ARBA" id="ARBA00001913"/>
    </source>
</evidence>
<dbReference type="Gene3D" id="3.40.720.10">
    <property type="entry name" value="Alkaline Phosphatase, subunit A"/>
    <property type="match status" value="1"/>
</dbReference>
<evidence type="ECO:0000256" key="4">
    <source>
        <dbReference type="ARBA" id="ARBA00022729"/>
    </source>
</evidence>
<feature type="compositionally biased region" description="Polar residues" evidence="7">
    <location>
        <begin position="142"/>
        <end position="153"/>
    </location>
</feature>
<dbReference type="InterPro" id="IPR024607">
    <property type="entry name" value="Sulfatase_CS"/>
</dbReference>
<keyword evidence="11" id="KW-1185">Reference proteome</keyword>
<dbReference type="PANTHER" id="PTHR42693:SF42">
    <property type="entry name" value="ARYLSULFATASE G"/>
    <property type="match status" value="1"/>
</dbReference>
<dbReference type="InterPro" id="IPR050738">
    <property type="entry name" value="Sulfatase"/>
</dbReference>
<dbReference type="PROSITE" id="PS00523">
    <property type="entry name" value="SULFATASE_1"/>
    <property type="match status" value="1"/>
</dbReference>
<evidence type="ECO:0000256" key="7">
    <source>
        <dbReference type="SAM" id="MobiDB-lite"/>
    </source>
</evidence>
<sequence length="646" mass="68808">RGQPRVALGPRSRPGLAPSGGHGLPPLVPPRPARTCAPPAPPSPAATTEAFPSSILDSAPRHHHRLRGSACREGAIFGHKHPSGCSEGRGAADRTRSGRRKYRFGLRRCRSSVGSQGSKPRPQPPSSPTGPAEEGTEPVESSAASTGTQQGQSGEDCCGTMGTPTLSPWAVLVLTPVLVGLWAPCVGSKQPNFIVILADDVGWGDLGANWAETKETPHLDQLAAEGTRFVDFHSAASTCSPSRASLLTGRLGVRNGVTHNFAISSLGGLPLNETTLAELLREAGYSTGAIGKWHLGHHGHHHPNSRGFDYYFGIPYSHDMGCTDNPGYNLPPCPPCPRHSTAARVTRKDCYTEVALPLYENLTIVQQPVELGSLARRYAEEAARFIQRASDSGRPFFLYLALAHMHVPLTPPLPPAPGRGIYGASLGEMDALVGRIKEVADSLGKGSTLLWFTGDNGPWAQKCELAGRLGPFVGAWQRQRGNLAAWELSKANNLGRRAQGASPGVLAWPCPCWEDEPRSAQVLLHPNSGAAGKVGEIEVLRLAQYKAFYTTGGAMACDGSIGPAEQHQPPLIFNLDRDIQEQEPLDVASREYQAVLPAISRAYSQALQDIAADNVSLADYSQDPAAIPCCNVQHVGCRCHGATQDP</sequence>
<feature type="non-terminal residue" evidence="9">
    <location>
        <position position="646"/>
    </location>
</feature>
<dbReference type="SUPFAM" id="SSF53649">
    <property type="entry name" value="Alkaline phosphatase-like"/>
    <property type="match status" value="1"/>
</dbReference>
<dbReference type="Pfam" id="PF14707">
    <property type="entry name" value="Sulfatase_C"/>
    <property type="match status" value="1"/>
</dbReference>
<feature type="compositionally biased region" description="Basic residues" evidence="7">
    <location>
        <begin position="97"/>
        <end position="110"/>
    </location>
</feature>
<evidence type="ECO:0000313" key="10">
    <source>
        <dbReference type="EMBL" id="KAI1232471.1"/>
    </source>
</evidence>
<dbReference type="GO" id="GO:0046872">
    <property type="term" value="F:metal ion binding"/>
    <property type="evidence" value="ECO:0007669"/>
    <property type="project" value="UniProtKB-KW"/>
</dbReference>
<comment type="similarity">
    <text evidence="2">Belongs to the sulfatase family.</text>
</comment>
<evidence type="ECO:0000313" key="9">
    <source>
        <dbReference type="EMBL" id="KAG0122187.1"/>
    </source>
</evidence>
<name>A0A835NV86_9PASS</name>
<feature type="domain" description="Sulfatase N-terminal" evidence="8">
    <location>
        <begin position="191"/>
        <end position="477"/>
    </location>
</feature>
<keyword evidence="6" id="KW-0106">Calcium</keyword>
<evidence type="ECO:0000259" key="8">
    <source>
        <dbReference type="Pfam" id="PF00884"/>
    </source>
</evidence>
<dbReference type="OrthoDB" id="103349at2759"/>
<dbReference type="InterPro" id="IPR017850">
    <property type="entry name" value="Alkaline_phosphatase_core_sf"/>
</dbReference>
<keyword evidence="5" id="KW-0378">Hydrolase</keyword>
<dbReference type="Gene3D" id="3.30.1120.10">
    <property type="match status" value="1"/>
</dbReference>
<keyword evidence="3" id="KW-0479">Metal-binding</keyword>
<evidence type="ECO:0000256" key="6">
    <source>
        <dbReference type="ARBA" id="ARBA00022837"/>
    </source>
</evidence>
<feature type="non-terminal residue" evidence="9">
    <location>
        <position position="1"/>
    </location>
</feature>
<dbReference type="Pfam" id="PF00884">
    <property type="entry name" value="Sulfatase"/>
    <property type="match status" value="1"/>
</dbReference>
<dbReference type="FunFam" id="3.30.1120.10:FF:000006">
    <property type="entry name" value="Arylsulfatase G"/>
    <property type="match status" value="1"/>
</dbReference>
<accession>A0A835NV86</accession>
<evidence type="ECO:0000256" key="3">
    <source>
        <dbReference type="ARBA" id="ARBA00022723"/>
    </source>
</evidence>
<comment type="cofactor">
    <cofactor evidence="1">
        <name>Ca(2+)</name>
        <dbReference type="ChEBI" id="CHEBI:29108"/>
    </cofactor>
</comment>
<feature type="compositionally biased region" description="Pro residues" evidence="7">
    <location>
        <begin position="26"/>
        <end position="44"/>
    </location>
</feature>
<dbReference type="AlphaFoldDB" id="A0A835NV86"/>
<feature type="compositionally biased region" description="Low complexity" evidence="7">
    <location>
        <begin position="45"/>
        <end position="54"/>
    </location>
</feature>
<dbReference type="PANTHER" id="PTHR42693">
    <property type="entry name" value="ARYLSULFATASE FAMILY MEMBER"/>
    <property type="match status" value="1"/>
</dbReference>
<organism evidence="9">
    <name type="scientific">Lamprotornis superbus</name>
    <dbReference type="NCBI Taxonomy" id="245042"/>
    <lineage>
        <taxon>Eukaryota</taxon>
        <taxon>Metazoa</taxon>
        <taxon>Chordata</taxon>
        <taxon>Craniata</taxon>
        <taxon>Vertebrata</taxon>
        <taxon>Euteleostomi</taxon>
        <taxon>Archelosauria</taxon>
        <taxon>Archosauria</taxon>
        <taxon>Dinosauria</taxon>
        <taxon>Saurischia</taxon>
        <taxon>Theropoda</taxon>
        <taxon>Coelurosauria</taxon>
        <taxon>Aves</taxon>
        <taxon>Neognathae</taxon>
        <taxon>Neoaves</taxon>
        <taxon>Telluraves</taxon>
        <taxon>Australaves</taxon>
        <taxon>Passeriformes</taxon>
        <taxon>Sturnidae</taxon>
        <taxon>Lamprotornis</taxon>
    </lineage>
</organism>
<evidence type="ECO:0000256" key="2">
    <source>
        <dbReference type="ARBA" id="ARBA00008779"/>
    </source>
</evidence>
<dbReference type="Proteomes" id="UP000618051">
    <property type="component" value="Unassembled WGS sequence"/>
</dbReference>
<feature type="region of interest" description="Disordered" evidence="7">
    <location>
        <begin position="1"/>
        <end position="159"/>
    </location>
</feature>
<comment type="caution">
    <text evidence="9">The sequence shown here is derived from an EMBL/GenBank/DDBJ whole genome shotgun (WGS) entry which is preliminary data.</text>
</comment>
<proteinExistence type="inferred from homology"/>